<dbReference type="PANTHER" id="PTHR47027">
    <property type="entry name" value="REVERSE TRANSCRIPTASE DOMAIN-CONTAINING PROTEIN"/>
    <property type="match status" value="1"/>
</dbReference>
<dbReference type="Proteomes" id="UP000281553">
    <property type="component" value="Unassembled WGS sequence"/>
</dbReference>
<evidence type="ECO:0000313" key="3">
    <source>
        <dbReference type="Proteomes" id="UP000281553"/>
    </source>
</evidence>
<dbReference type="SUPFAM" id="SSF56672">
    <property type="entry name" value="DNA/RNA polymerases"/>
    <property type="match status" value="1"/>
</dbReference>
<evidence type="ECO:0000313" key="2">
    <source>
        <dbReference type="EMBL" id="VDN13749.1"/>
    </source>
</evidence>
<reference evidence="2 3" key="1">
    <citation type="submission" date="2018-11" db="EMBL/GenBank/DDBJ databases">
        <authorList>
            <consortium name="Pathogen Informatics"/>
        </authorList>
    </citation>
    <scope>NUCLEOTIDE SEQUENCE [LARGE SCALE GENOMIC DNA]</scope>
</reference>
<dbReference type="InterPro" id="IPR043502">
    <property type="entry name" value="DNA/RNA_pol_sf"/>
</dbReference>
<keyword evidence="3" id="KW-1185">Reference proteome</keyword>
<dbReference type="Pfam" id="PF00078">
    <property type="entry name" value="RVT_1"/>
    <property type="match status" value="1"/>
</dbReference>
<feature type="domain" description="Reverse transcriptase" evidence="1">
    <location>
        <begin position="1"/>
        <end position="115"/>
    </location>
</feature>
<accession>A0A3P7NYQ2</accession>
<dbReference type="OrthoDB" id="6275812at2759"/>
<gene>
    <name evidence="2" type="ORF">DILT_LOCUS9580</name>
</gene>
<dbReference type="InterPro" id="IPR000477">
    <property type="entry name" value="RT_dom"/>
</dbReference>
<evidence type="ECO:0000259" key="1">
    <source>
        <dbReference type="PROSITE" id="PS50878"/>
    </source>
</evidence>
<name>A0A3P7NYQ2_DIBLA</name>
<proteinExistence type="predicted"/>
<dbReference type="PROSITE" id="PS50878">
    <property type="entry name" value="RT_POL"/>
    <property type="match status" value="1"/>
</dbReference>
<sequence>MLDAIMAWHNNQNHKNLSEPFAIRSGVPQDCVLSPSLFNYIIDWILGKALQENDGIEVAPGGRLTDLNYADDIALLASNFDDLQSMVSRVNKVAKSVGLSIGAGETKVLSCCIPG</sequence>
<organism evidence="2 3">
    <name type="scientific">Dibothriocephalus latus</name>
    <name type="common">Fish tapeworm</name>
    <name type="synonym">Diphyllobothrium latum</name>
    <dbReference type="NCBI Taxonomy" id="60516"/>
    <lineage>
        <taxon>Eukaryota</taxon>
        <taxon>Metazoa</taxon>
        <taxon>Spiralia</taxon>
        <taxon>Lophotrochozoa</taxon>
        <taxon>Platyhelminthes</taxon>
        <taxon>Cestoda</taxon>
        <taxon>Eucestoda</taxon>
        <taxon>Diphyllobothriidea</taxon>
        <taxon>Diphyllobothriidae</taxon>
        <taxon>Dibothriocephalus</taxon>
    </lineage>
</organism>
<dbReference type="AlphaFoldDB" id="A0A3P7NYQ2"/>
<dbReference type="EMBL" id="UYRU01057254">
    <property type="protein sequence ID" value="VDN13749.1"/>
    <property type="molecule type" value="Genomic_DNA"/>
</dbReference>
<dbReference type="PANTHER" id="PTHR47027:SF20">
    <property type="entry name" value="REVERSE TRANSCRIPTASE-LIKE PROTEIN WITH RNA-DIRECTED DNA POLYMERASE DOMAIN"/>
    <property type="match status" value="1"/>
</dbReference>
<protein>
    <recommendedName>
        <fullName evidence="1">Reverse transcriptase domain-containing protein</fullName>
    </recommendedName>
</protein>